<keyword evidence="2" id="KW-1185">Reference proteome</keyword>
<protein>
    <submittedName>
        <fullName evidence="1">Stalk domain-containing protein</fullName>
    </submittedName>
</protein>
<gene>
    <name evidence="1" type="ORF">ACI1P1_16355</name>
</gene>
<comment type="caution">
    <text evidence="1">The sequence shown here is derived from an EMBL/GenBank/DDBJ whole genome shotgun (WGS) entry which is preliminary data.</text>
</comment>
<organism evidence="1 2">
    <name type="scientific">Paenibacillus mesotrionivorans</name>
    <dbReference type="NCBI Taxonomy" id="3160968"/>
    <lineage>
        <taxon>Bacteria</taxon>
        <taxon>Bacillati</taxon>
        <taxon>Bacillota</taxon>
        <taxon>Bacilli</taxon>
        <taxon>Bacillales</taxon>
        <taxon>Paenibacillaceae</taxon>
        <taxon>Paenibacillus</taxon>
    </lineage>
</organism>
<evidence type="ECO:0000313" key="1">
    <source>
        <dbReference type="EMBL" id="MFM9329868.1"/>
    </source>
</evidence>
<reference evidence="1" key="1">
    <citation type="submission" date="2024-12" db="EMBL/GenBank/DDBJ databases">
        <authorList>
            <person name="Wu N."/>
        </authorList>
    </citation>
    <scope>NUCLEOTIDE SEQUENCE</scope>
    <source>
        <strain evidence="1">P15</strain>
    </source>
</reference>
<proteinExistence type="predicted"/>
<dbReference type="Proteomes" id="UP001631969">
    <property type="component" value="Unassembled WGS sequence"/>
</dbReference>
<dbReference type="EMBL" id="JBJURJ010000010">
    <property type="protein sequence ID" value="MFM9329868.1"/>
    <property type="molecule type" value="Genomic_DNA"/>
</dbReference>
<accession>A0ACC7NYN2</accession>
<evidence type="ECO:0000313" key="2">
    <source>
        <dbReference type="Proteomes" id="UP001631969"/>
    </source>
</evidence>
<name>A0ACC7NYN2_9BACL</name>
<sequence length="156" mass="17617">MMKANKGKTLMMMAVLMLSLAFSGFAHAAALKTMKSDSGMELFHLRQASEMYGYSIEWNDLERSVTLVYMDKMDDSMMGDDTMMKDDKMMDDGSMMKDDKMLMPAGKMIKLWIDSKEIMIDGMKVTLDTAPAIYDGSTYVVEALITQYMKPAMAMN</sequence>